<dbReference type="InterPro" id="IPR040976">
    <property type="entry name" value="Pkinase_fungal"/>
</dbReference>
<keyword evidence="3" id="KW-1185">Reference proteome</keyword>
<dbReference type="InterPro" id="IPR011009">
    <property type="entry name" value="Kinase-like_dom_sf"/>
</dbReference>
<accession>A0A9P5PRT7</accession>
<reference evidence="2" key="1">
    <citation type="submission" date="2020-11" db="EMBL/GenBank/DDBJ databases">
        <authorList>
            <consortium name="DOE Joint Genome Institute"/>
            <person name="Ahrendt S."/>
            <person name="Riley R."/>
            <person name="Andreopoulos W."/>
            <person name="Labutti K."/>
            <person name="Pangilinan J."/>
            <person name="Ruiz-Duenas F.J."/>
            <person name="Barrasa J.M."/>
            <person name="Sanchez-Garcia M."/>
            <person name="Camarero S."/>
            <person name="Miyauchi S."/>
            <person name="Serrano A."/>
            <person name="Linde D."/>
            <person name="Babiker R."/>
            <person name="Drula E."/>
            <person name="Ayuso-Fernandez I."/>
            <person name="Pacheco R."/>
            <person name="Padilla G."/>
            <person name="Ferreira P."/>
            <person name="Barriuso J."/>
            <person name="Kellner H."/>
            <person name="Castanera R."/>
            <person name="Alfaro M."/>
            <person name="Ramirez L."/>
            <person name="Pisabarro A.G."/>
            <person name="Kuo A."/>
            <person name="Tritt A."/>
            <person name="Lipzen A."/>
            <person name="He G."/>
            <person name="Yan M."/>
            <person name="Ng V."/>
            <person name="Cullen D."/>
            <person name="Martin F."/>
            <person name="Rosso M.-N."/>
            <person name="Henrissat B."/>
            <person name="Hibbett D."/>
            <person name="Martinez A.T."/>
            <person name="Grigoriev I.V."/>
        </authorList>
    </citation>
    <scope>NUCLEOTIDE SEQUENCE</scope>
    <source>
        <strain evidence="2">AH 40177</strain>
    </source>
</reference>
<gene>
    <name evidence="2" type="ORF">BDP27DRAFT_1422217</name>
</gene>
<dbReference type="EMBL" id="JADNRY010000064">
    <property type="protein sequence ID" value="KAF9068184.1"/>
    <property type="molecule type" value="Genomic_DNA"/>
</dbReference>
<dbReference type="SUPFAM" id="SSF56112">
    <property type="entry name" value="Protein kinase-like (PK-like)"/>
    <property type="match status" value="1"/>
</dbReference>
<evidence type="ECO:0000313" key="3">
    <source>
        <dbReference type="Proteomes" id="UP000772434"/>
    </source>
</evidence>
<organism evidence="2 3">
    <name type="scientific">Rhodocollybia butyracea</name>
    <dbReference type="NCBI Taxonomy" id="206335"/>
    <lineage>
        <taxon>Eukaryota</taxon>
        <taxon>Fungi</taxon>
        <taxon>Dikarya</taxon>
        <taxon>Basidiomycota</taxon>
        <taxon>Agaricomycotina</taxon>
        <taxon>Agaricomycetes</taxon>
        <taxon>Agaricomycetidae</taxon>
        <taxon>Agaricales</taxon>
        <taxon>Marasmiineae</taxon>
        <taxon>Omphalotaceae</taxon>
        <taxon>Rhodocollybia</taxon>
    </lineage>
</organism>
<dbReference type="AlphaFoldDB" id="A0A9P5PRT7"/>
<dbReference type="OrthoDB" id="3182677at2759"/>
<sequence>MDSDQIWFVRSSHSTLTTLSTGLDLKGLALMLLQGYYNMCQKQYQHRDLSIGNVLMVDEAIQSKPFETSNPNEVQTEILKICGELKIDTQCHGFVIDGDMAVDWRNYFSKDDIGVKAGTAEFMSDELLRSGRKDMHSPLDDYHSLYDVAQWACYPEYLQLLRRQLSGDRRADATHLITSTRKKEMEFENGMILLDYLAPNGDSLLNPKAAAFIRFIGVQTSVYCLF</sequence>
<feature type="domain" description="Fungal-type protein kinase" evidence="1">
    <location>
        <begin position="34"/>
        <end position="153"/>
    </location>
</feature>
<proteinExistence type="predicted"/>
<evidence type="ECO:0000259" key="1">
    <source>
        <dbReference type="Pfam" id="PF17667"/>
    </source>
</evidence>
<dbReference type="Pfam" id="PF17667">
    <property type="entry name" value="Pkinase_fungal"/>
    <property type="match status" value="1"/>
</dbReference>
<evidence type="ECO:0000313" key="2">
    <source>
        <dbReference type="EMBL" id="KAF9068184.1"/>
    </source>
</evidence>
<comment type="caution">
    <text evidence="2">The sequence shown here is derived from an EMBL/GenBank/DDBJ whole genome shotgun (WGS) entry which is preliminary data.</text>
</comment>
<protein>
    <recommendedName>
        <fullName evidence="1">Fungal-type protein kinase domain-containing protein</fullName>
    </recommendedName>
</protein>
<name>A0A9P5PRT7_9AGAR</name>
<dbReference type="Proteomes" id="UP000772434">
    <property type="component" value="Unassembled WGS sequence"/>
</dbReference>